<keyword evidence="10" id="KW-1185">Reference proteome</keyword>
<comment type="cofactor">
    <cofactor evidence="1">
        <name>Zn(2+)</name>
        <dbReference type="ChEBI" id="CHEBI:29105"/>
    </cofactor>
</comment>
<evidence type="ECO:0000256" key="2">
    <source>
        <dbReference type="ARBA" id="ARBA00022670"/>
    </source>
</evidence>
<evidence type="ECO:0000256" key="1">
    <source>
        <dbReference type="ARBA" id="ARBA00001947"/>
    </source>
</evidence>
<dbReference type="InterPro" id="IPR001915">
    <property type="entry name" value="Peptidase_M48"/>
</dbReference>
<evidence type="ECO:0000259" key="8">
    <source>
        <dbReference type="PROSITE" id="PS51782"/>
    </source>
</evidence>
<dbReference type="Pfam" id="PF01435">
    <property type="entry name" value="Peptidase_M48"/>
    <property type="match status" value="1"/>
</dbReference>
<reference evidence="9 10" key="1">
    <citation type="submission" date="2021-07" db="EMBL/GenBank/DDBJ databases">
        <title>Alteriqipengyuania abyssalis NZ-12B nov, sp.nov isolated from deep sea sponge in pacific ocean.</title>
        <authorList>
            <person name="Tareen S."/>
            <person name="Wink J."/>
        </authorList>
    </citation>
    <scope>NUCLEOTIDE SEQUENCE [LARGE SCALE GENOMIC DNA]</scope>
    <source>
        <strain evidence="9 10">NZ-12B</strain>
    </source>
</reference>
<dbReference type="EMBL" id="JAHWXP010000001">
    <property type="protein sequence ID" value="MBY8335713.1"/>
    <property type="molecule type" value="Genomic_DNA"/>
</dbReference>
<dbReference type="GO" id="GO:0008237">
    <property type="term" value="F:metallopeptidase activity"/>
    <property type="evidence" value="ECO:0007669"/>
    <property type="project" value="UniProtKB-KW"/>
</dbReference>
<dbReference type="Pfam" id="PF01476">
    <property type="entry name" value="LysM"/>
    <property type="match status" value="1"/>
</dbReference>
<dbReference type="Proteomes" id="UP000759298">
    <property type="component" value="Unassembled WGS sequence"/>
</dbReference>
<dbReference type="RefSeq" id="WP_222823489.1">
    <property type="nucleotide sequence ID" value="NZ_JAHWXP010000001.1"/>
</dbReference>
<keyword evidence="4 9" id="KW-0378">Hydrolase</keyword>
<accession>A0ABS7P9H3</accession>
<proteinExistence type="predicted"/>
<evidence type="ECO:0000256" key="6">
    <source>
        <dbReference type="ARBA" id="ARBA00023049"/>
    </source>
</evidence>
<comment type="caution">
    <text evidence="9">The sequence shown here is derived from an EMBL/GenBank/DDBJ whole genome shotgun (WGS) entry which is preliminary data.</text>
</comment>
<evidence type="ECO:0000256" key="4">
    <source>
        <dbReference type="ARBA" id="ARBA00022801"/>
    </source>
</evidence>
<keyword evidence="2" id="KW-0645">Protease</keyword>
<feature type="domain" description="LysM" evidence="8">
    <location>
        <begin position="440"/>
        <end position="487"/>
    </location>
</feature>
<evidence type="ECO:0000256" key="3">
    <source>
        <dbReference type="ARBA" id="ARBA00022723"/>
    </source>
</evidence>
<protein>
    <submittedName>
        <fullName evidence="9">M48 family metalloprotease</fullName>
        <ecNumber evidence="9">3.4.24.-</ecNumber>
    </submittedName>
</protein>
<name>A0ABS7P9H3_9SPHN</name>
<dbReference type="PROSITE" id="PS51782">
    <property type="entry name" value="LYSM"/>
    <property type="match status" value="1"/>
</dbReference>
<feature type="chain" id="PRO_5047134206" evidence="7">
    <location>
        <begin position="24"/>
        <end position="492"/>
    </location>
</feature>
<gene>
    <name evidence="9" type="ORF">KYN89_01500</name>
</gene>
<dbReference type="EC" id="3.4.24.-" evidence="9"/>
<evidence type="ECO:0000313" key="10">
    <source>
        <dbReference type="Proteomes" id="UP000759298"/>
    </source>
</evidence>
<dbReference type="PROSITE" id="PS51257">
    <property type="entry name" value="PROKAR_LIPOPROTEIN"/>
    <property type="match status" value="1"/>
</dbReference>
<keyword evidence="6 9" id="KW-0482">Metalloprotease</keyword>
<evidence type="ECO:0000256" key="7">
    <source>
        <dbReference type="SAM" id="SignalP"/>
    </source>
</evidence>
<dbReference type="InterPro" id="IPR051156">
    <property type="entry name" value="Mito/Outer_Membr_Metalloprot"/>
</dbReference>
<organism evidence="9 10">
    <name type="scientific">Alteriqipengyuania abyssalis</name>
    <dbReference type="NCBI Taxonomy" id="2860200"/>
    <lineage>
        <taxon>Bacteria</taxon>
        <taxon>Pseudomonadati</taxon>
        <taxon>Pseudomonadota</taxon>
        <taxon>Alphaproteobacteria</taxon>
        <taxon>Sphingomonadales</taxon>
        <taxon>Erythrobacteraceae</taxon>
        <taxon>Alteriqipengyuania</taxon>
    </lineage>
</organism>
<dbReference type="InterPro" id="IPR018392">
    <property type="entry name" value="LysM"/>
</dbReference>
<dbReference type="CDD" id="cd00118">
    <property type="entry name" value="LysM"/>
    <property type="match status" value="1"/>
</dbReference>
<evidence type="ECO:0000313" key="9">
    <source>
        <dbReference type="EMBL" id="MBY8335713.1"/>
    </source>
</evidence>
<keyword evidence="3" id="KW-0479">Metal-binding</keyword>
<feature type="signal peptide" evidence="7">
    <location>
        <begin position="1"/>
        <end position="23"/>
    </location>
</feature>
<dbReference type="Gene3D" id="3.30.2010.10">
    <property type="entry name" value="Metalloproteases ('zincins'), catalytic domain"/>
    <property type="match status" value="1"/>
</dbReference>
<keyword evidence="7" id="KW-0732">Signal</keyword>
<sequence length="492" mass="52137">MIRRKTLALVSPIAIAFGLSGCAGVGGGNIPAANTPITQSEAQQGREYHTQILQEFGGAMQGNTANYVRGVGQRIAVESGLARTPDAFTVTLLNSSVNNAFATTGGYVYTTRQLVTLMNNEAELAGVMGHEVGHVAARHAQRRQQTQQQNTLLGAAGAILSGILLGDSQLGSTLGRAALQGSQLLTLSFSRSQEEEADQLGVRYLSQAGYDPLAMSTVLESLARQSALDAQLQGRDNANLPEWASTHPDPASRVRDAATMAAGLPGTTLNRDVFLRNIDGLTYGDDPAQGVVEGREFIHPDLRFAFTAPQGFYLVNGSDSVSINGQSGQAELRVAQSSGSLTQFVSRAFQSLAGQGQSISPQIQTTTVNGLPAAYGIARANSGGNQLDVMVFAYDMGGGQTYYYQAIAPAGRSGVFTPMFESFRRISTAEANQVVPRVIDVVTVQRGDTVASLSRRMAYSTGQEARFRVLNALDSNEGLQAGQQVKLVVRGR</sequence>
<keyword evidence="5" id="KW-0862">Zinc</keyword>
<dbReference type="PANTHER" id="PTHR22726">
    <property type="entry name" value="METALLOENDOPEPTIDASE OMA1"/>
    <property type="match status" value="1"/>
</dbReference>
<evidence type="ECO:0000256" key="5">
    <source>
        <dbReference type="ARBA" id="ARBA00022833"/>
    </source>
</evidence>
<dbReference type="PANTHER" id="PTHR22726:SF24">
    <property type="entry name" value="M48 FAMILY METALLOPEPTIDASE"/>
    <property type="match status" value="1"/>
</dbReference>